<comment type="caution">
    <text evidence="6">Lacks conserved residue(s) required for the propagation of feature annotation.</text>
</comment>
<dbReference type="EC" id="2.1.1.-" evidence="6"/>
<dbReference type="SUPFAM" id="SSF53335">
    <property type="entry name" value="S-adenosyl-L-methionine-dependent methyltransferases"/>
    <property type="match status" value="1"/>
</dbReference>
<accession>A0A4Q5N1E7</accession>
<dbReference type="EMBL" id="SDWW01000011">
    <property type="protein sequence ID" value="RYV51885.1"/>
    <property type="molecule type" value="Genomic_DNA"/>
</dbReference>
<evidence type="ECO:0000256" key="3">
    <source>
        <dbReference type="ARBA" id="ARBA00022603"/>
    </source>
</evidence>
<dbReference type="Gene3D" id="3.40.50.150">
    <property type="entry name" value="Vaccinia Virus protein VP39"/>
    <property type="match status" value="1"/>
</dbReference>
<evidence type="ECO:0000256" key="4">
    <source>
        <dbReference type="ARBA" id="ARBA00022679"/>
    </source>
</evidence>
<reference evidence="7 8" key="1">
    <citation type="submission" date="2019-01" db="EMBL/GenBank/DDBJ databases">
        <title>Novel species of Cellulomonas.</title>
        <authorList>
            <person name="Liu Q."/>
            <person name="Xin Y.-H."/>
        </authorList>
    </citation>
    <scope>NUCLEOTIDE SEQUENCE [LARGE SCALE GENOMIC DNA]</scope>
    <source>
        <strain evidence="7 8">HLT2-17</strain>
    </source>
</reference>
<gene>
    <name evidence="6 7" type="primary">rsmG</name>
    <name evidence="7" type="ORF">EUA98_06125</name>
</gene>
<protein>
    <recommendedName>
        <fullName evidence="6">Ribosomal RNA small subunit methyltransferase G</fullName>
        <ecNumber evidence="6">2.1.1.-</ecNumber>
    </recommendedName>
    <alternativeName>
        <fullName evidence="6">16S rRNA 7-methylguanosine methyltransferase</fullName>
        <shortName evidence="6">16S rRNA m7G methyltransferase</shortName>
    </alternativeName>
</protein>
<dbReference type="Proteomes" id="UP000293764">
    <property type="component" value="Unassembled WGS sequence"/>
</dbReference>
<keyword evidence="2 6" id="KW-0698">rRNA processing</keyword>
<keyword evidence="1 6" id="KW-0963">Cytoplasm</keyword>
<dbReference type="InterPro" id="IPR029063">
    <property type="entry name" value="SAM-dependent_MTases_sf"/>
</dbReference>
<dbReference type="PANTHER" id="PTHR31760:SF0">
    <property type="entry name" value="S-ADENOSYL-L-METHIONINE-DEPENDENT METHYLTRANSFERASES SUPERFAMILY PROTEIN"/>
    <property type="match status" value="1"/>
</dbReference>
<dbReference type="OrthoDB" id="9808773at2"/>
<keyword evidence="8" id="KW-1185">Reference proteome</keyword>
<evidence type="ECO:0000256" key="6">
    <source>
        <dbReference type="HAMAP-Rule" id="MF_00074"/>
    </source>
</evidence>
<evidence type="ECO:0000313" key="8">
    <source>
        <dbReference type="Proteomes" id="UP000293764"/>
    </source>
</evidence>
<dbReference type="NCBIfam" id="TIGR00138">
    <property type="entry name" value="rsmG_gidB"/>
    <property type="match status" value="1"/>
</dbReference>
<dbReference type="GO" id="GO:0005829">
    <property type="term" value="C:cytosol"/>
    <property type="evidence" value="ECO:0007669"/>
    <property type="project" value="TreeGrafter"/>
</dbReference>
<feature type="binding site" evidence="6">
    <location>
        <position position="77"/>
    </location>
    <ligand>
        <name>S-adenosyl-L-methionine</name>
        <dbReference type="ChEBI" id="CHEBI:59789"/>
    </ligand>
</feature>
<keyword evidence="5 6" id="KW-0949">S-adenosyl-L-methionine</keyword>
<feature type="binding site" evidence="6">
    <location>
        <begin position="123"/>
        <end position="124"/>
    </location>
    <ligand>
        <name>S-adenosyl-L-methionine</name>
        <dbReference type="ChEBI" id="CHEBI:59789"/>
    </ligand>
</feature>
<comment type="caution">
    <text evidence="7">The sequence shown here is derived from an EMBL/GenBank/DDBJ whole genome shotgun (WGS) entry which is preliminary data.</text>
</comment>
<comment type="function">
    <text evidence="6">Specifically methylates the N7 position of a guanine in 16S rRNA.</text>
</comment>
<dbReference type="PANTHER" id="PTHR31760">
    <property type="entry name" value="S-ADENOSYL-L-METHIONINE-DEPENDENT METHYLTRANSFERASES SUPERFAMILY PROTEIN"/>
    <property type="match status" value="1"/>
</dbReference>
<keyword evidence="4 6" id="KW-0808">Transferase</keyword>
<dbReference type="InterPro" id="IPR003682">
    <property type="entry name" value="rRNA_ssu_MeTfrase_G"/>
</dbReference>
<organism evidence="7 8">
    <name type="scientific">Pengzhenrongella frigida</name>
    <dbReference type="NCBI Taxonomy" id="1259133"/>
    <lineage>
        <taxon>Bacteria</taxon>
        <taxon>Bacillati</taxon>
        <taxon>Actinomycetota</taxon>
        <taxon>Actinomycetes</taxon>
        <taxon>Micrococcales</taxon>
        <taxon>Pengzhenrongella</taxon>
    </lineage>
</organism>
<feature type="binding site" evidence="6">
    <location>
        <position position="72"/>
    </location>
    <ligand>
        <name>S-adenosyl-L-methionine</name>
        <dbReference type="ChEBI" id="CHEBI:59789"/>
    </ligand>
</feature>
<sequence length="219" mass="23436">MPDPLVDDARVVEFLGDAYPVLARFHELLTSQGVLRGLIGPHEVSRLWERHLLNSAAVAAFLPTSGRLIDVGSGAGLPGVVLAAMLPDVEVILLDPMERRCEWLTEVIEQLGLTNASVRRGRAEEMHGELLVDAVTARAVAPMDRLGRMTMPLLVKGGVLVALKGRQAAVEVAKARGALKKMGAGVPEILEARTIDGVESTTVVRVVRETVRGSSKSKA</sequence>
<dbReference type="Pfam" id="PF02527">
    <property type="entry name" value="GidB"/>
    <property type="match status" value="1"/>
</dbReference>
<dbReference type="AlphaFoldDB" id="A0A4Q5N1E7"/>
<dbReference type="GO" id="GO:0070043">
    <property type="term" value="F:rRNA (guanine-N7-)-methyltransferase activity"/>
    <property type="evidence" value="ECO:0007669"/>
    <property type="project" value="UniProtKB-UniRule"/>
</dbReference>
<evidence type="ECO:0000313" key="7">
    <source>
        <dbReference type="EMBL" id="RYV51885.1"/>
    </source>
</evidence>
<dbReference type="HAMAP" id="MF_00074">
    <property type="entry name" value="16SrRNA_methyltr_G"/>
    <property type="match status" value="1"/>
</dbReference>
<evidence type="ECO:0000256" key="5">
    <source>
        <dbReference type="ARBA" id="ARBA00022691"/>
    </source>
</evidence>
<comment type="subcellular location">
    <subcellularLocation>
        <location evidence="6">Cytoplasm</location>
    </subcellularLocation>
</comment>
<evidence type="ECO:0000256" key="2">
    <source>
        <dbReference type="ARBA" id="ARBA00022552"/>
    </source>
</evidence>
<name>A0A4Q5N1E7_9MICO</name>
<comment type="similarity">
    <text evidence="6">Belongs to the methyltransferase superfamily. RNA methyltransferase RsmG family.</text>
</comment>
<evidence type="ECO:0000256" key="1">
    <source>
        <dbReference type="ARBA" id="ARBA00022490"/>
    </source>
</evidence>
<feature type="binding site" evidence="6">
    <location>
        <position position="138"/>
    </location>
    <ligand>
        <name>S-adenosyl-L-methionine</name>
        <dbReference type="ChEBI" id="CHEBI:59789"/>
    </ligand>
</feature>
<keyword evidence="3 6" id="KW-0489">Methyltransferase</keyword>
<proteinExistence type="inferred from homology"/>